<dbReference type="AlphaFoldDB" id="A0A1N7RYD1"/>
<reference evidence="1" key="1">
    <citation type="submission" date="2016-12" db="EMBL/GenBank/DDBJ databases">
        <authorList>
            <person name="Moulin L."/>
        </authorList>
    </citation>
    <scope>NUCLEOTIDE SEQUENCE [LARGE SCALE GENOMIC DNA]</scope>
    <source>
        <strain evidence="1">STM 7183</strain>
    </source>
</reference>
<organism evidence="1 2">
    <name type="scientific">Paraburkholderia piptadeniae</name>
    <dbReference type="NCBI Taxonomy" id="1701573"/>
    <lineage>
        <taxon>Bacteria</taxon>
        <taxon>Pseudomonadati</taxon>
        <taxon>Pseudomonadota</taxon>
        <taxon>Betaproteobacteria</taxon>
        <taxon>Burkholderiales</taxon>
        <taxon>Burkholderiaceae</taxon>
        <taxon>Paraburkholderia</taxon>
    </lineage>
</organism>
<gene>
    <name evidence="1" type="ORF">BN2476_230369</name>
</gene>
<keyword evidence="2" id="KW-1185">Reference proteome</keyword>
<accession>A0A1N7RYD1</accession>
<name>A0A1N7RYD1_9BURK</name>
<dbReference type="Proteomes" id="UP000195569">
    <property type="component" value="Unassembled WGS sequence"/>
</dbReference>
<comment type="caution">
    <text evidence="1">The sequence shown here is derived from an EMBL/GenBank/DDBJ whole genome shotgun (WGS) entry which is preliminary data.</text>
</comment>
<proteinExistence type="predicted"/>
<evidence type="ECO:0000313" key="1">
    <source>
        <dbReference type="EMBL" id="SIT40064.1"/>
    </source>
</evidence>
<sequence>MCGERVIGVDVLVRESSPQKFFQGPRHGLRRTKNRLNNSAYRRFADSSHAGSATAASNVESEPLQLIAIAASVPELRVTHMMLIPAGHGPVAPDNWQPARDVQPNCVDPLSRDPEHTILTLKLSLSGPLLPTPPHRLAGAQKQASAATRIVS</sequence>
<dbReference type="EMBL" id="CYGY02000023">
    <property type="protein sequence ID" value="SIT40064.1"/>
    <property type="molecule type" value="Genomic_DNA"/>
</dbReference>
<evidence type="ECO:0000313" key="2">
    <source>
        <dbReference type="Proteomes" id="UP000195569"/>
    </source>
</evidence>
<protein>
    <submittedName>
        <fullName evidence="1">Uncharacterized protein</fullName>
    </submittedName>
</protein>